<dbReference type="PROSITE" id="PS00579">
    <property type="entry name" value="RIBOSOMAL_L29"/>
    <property type="match status" value="1"/>
</dbReference>
<name>I0III1_PHYMF</name>
<evidence type="ECO:0000256" key="5">
    <source>
        <dbReference type="HAMAP-Rule" id="MF_00374"/>
    </source>
</evidence>
<evidence type="ECO:0000313" key="7">
    <source>
        <dbReference type="Proteomes" id="UP000007881"/>
    </source>
</evidence>
<keyword evidence="3 5" id="KW-0687">Ribonucleoprotein</keyword>
<keyword evidence="7" id="KW-1185">Reference proteome</keyword>
<dbReference type="RefSeq" id="WP_014438277.1">
    <property type="nucleotide sequence ID" value="NC_017080.1"/>
</dbReference>
<dbReference type="HOGENOM" id="CLU_158491_3_3_0"/>
<dbReference type="GO" id="GO:0006412">
    <property type="term" value="P:translation"/>
    <property type="evidence" value="ECO:0007669"/>
    <property type="project" value="UniProtKB-UniRule"/>
</dbReference>
<dbReference type="Proteomes" id="UP000007881">
    <property type="component" value="Chromosome"/>
</dbReference>
<dbReference type="eggNOG" id="COG0255">
    <property type="taxonomic scope" value="Bacteria"/>
</dbReference>
<evidence type="ECO:0000256" key="4">
    <source>
        <dbReference type="ARBA" id="ARBA00035204"/>
    </source>
</evidence>
<evidence type="ECO:0000256" key="3">
    <source>
        <dbReference type="ARBA" id="ARBA00023274"/>
    </source>
</evidence>
<dbReference type="EMBL" id="AP012338">
    <property type="protein sequence ID" value="BAM05069.1"/>
    <property type="molecule type" value="Genomic_DNA"/>
</dbReference>
<dbReference type="AlphaFoldDB" id="I0III1"/>
<dbReference type="GO" id="GO:1990904">
    <property type="term" value="C:ribonucleoprotein complex"/>
    <property type="evidence" value="ECO:0007669"/>
    <property type="project" value="UniProtKB-KW"/>
</dbReference>
<gene>
    <name evidence="5 6" type="primary">rpmC</name>
    <name evidence="6" type="ordered locus">PSMK_29100</name>
</gene>
<evidence type="ECO:0000256" key="2">
    <source>
        <dbReference type="ARBA" id="ARBA00022980"/>
    </source>
</evidence>
<dbReference type="InterPro" id="IPR018254">
    <property type="entry name" value="Ribosomal_uL29_CS"/>
</dbReference>
<dbReference type="CDD" id="cd00427">
    <property type="entry name" value="Ribosomal_L29_HIP"/>
    <property type="match status" value="1"/>
</dbReference>
<dbReference type="NCBIfam" id="TIGR00012">
    <property type="entry name" value="L29"/>
    <property type="match status" value="1"/>
</dbReference>
<proteinExistence type="inferred from homology"/>
<comment type="similarity">
    <text evidence="1 5">Belongs to the universal ribosomal protein uL29 family.</text>
</comment>
<accession>I0III1</accession>
<reference evidence="6 7" key="1">
    <citation type="submission" date="2012-02" db="EMBL/GenBank/DDBJ databases">
        <title>Complete genome sequence of Phycisphaera mikurensis NBRC 102666.</title>
        <authorList>
            <person name="Ankai A."/>
            <person name="Hosoyama A."/>
            <person name="Terui Y."/>
            <person name="Sekine M."/>
            <person name="Fukai R."/>
            <person name="Kato Y."/>
            <person name="Nakamura S."/>
            <person name="Yamada-Narita S."/>
            <person name="Kawakoshi A."/>
            <person name="Fukunaga Y."/>
            <person name="Yamazaki S."/>
            <person name="Fujita N."/>
        </authorList>
    </citation>
    <scope>NUCLEOTIDE SEQUENCE [LARGE SCALE GENOMIC DNA]</scope>
    <source>
        <strain evidence="7">NBRC 102666 / KCTC 22515 / FYK2301M01</strain>
    </source>
</reference>
<organism evidence="6 7">
    <name type="scientific">Phycisphaera mikurensis (strain NBRC 102666 / KCTC 22515 / FYK2301M01)</name>
    <dbReference type="NCBI Taxonomy" id="1142394"/>
    <lineage>
        <taxon>Bacteria</taxon>
        <taxon>Pseudomonadati</taxon>
        <taxon>Planctomycetota</taxon>
        <taxon>Phycisphaerae</taxon>
        <taxon>Phycisphaerales</taxon>
        <taxon>Phycisphaeraceae</taxon>
        <taxon>Phycisphaera</taxon>
    </lineage>
</organism>
<dbReference type="InterPro" id="IPR036049">
    <property type="entry name" value="Ribosomal_uL29_sf"/>
</dbReference>
<dbReference type="OrthoDB" id="290893at2"/>
<dbReference type="SUPFAM" id="SSF46561">
    <property type="entry name" value="Ribosomal protein L29 (L29p)"/>
    <property type="match status" value="1"/>
</dbReference>
<evidence type="ECO:0000256" key="1">
    <source>
        <dbReference type="ARBA" id="ARBA00009254"/>
    </source>
</evidence>
<keyword evidence="2 5" id="KW-0689">Ribosomal protein</keyword>
<sequence>MKNDEVTKMTDEQLAETLGQVRRELFDLRSKAVTEKVENNRTFGRLRRDVARVLTEQRRRVLGNAPASA</sequence>
<dbReference type="STRING" id="1142394.PSMK_29100"/>
<dbReference type="InterPro" id="IPR001854">
    <property type="entry name" value="Ribosomal_uL29"/>
</dbReference>
<protein>
    <recommendedName>
        <fullName evidence="4 5">Large ribosomal subunit protein uL29</fullName>
    </recommendedName>
</protein>
<dbReference type="KEGG" id="phm:PSMK_29100"/>
<evidence type="ECO:0000313" key="6">
    <source>
        <dbReference type="EMBL" id="BAM05069.1"/>
    </source>
</evidence>
<dbReference type="HAMAP" id="MF_00374">
    <property type="entry name" value="Ribosomal_uL29"/>
    <property type="match status" value="1"/>
</dbReference>
<dbReference type="Gene3D" id="1.10.287.310">
    <property type="match status" value="1"/>
</dbReference>
<dbReference type="GO" id="GO:0003735">
    <property type="term" value="F:structural constituent of ribosome"/>
    <property type="evidence" value="ECO:0007669"/>
    <property type="project" value="InterPro"/>
</dbReference>
<dbReference type="GO" id="GO:0005840">
    <property type="term" value="C:ribosome"/>
    <property type="evidence" value="ECO:0007669"/>
    <property type="project" value="UniProtKB-KW"/>
</dbReference>
<dbReference type="Pfam" id="PF00831">
    <property type="entry name" value="Ribosomal_L29"/>
    <property type="match status" value="1"/>
</dbReference>